<dbReference type="InterPro" id="IPR050490">
    <property type="entry name" value="Bact_solute-bd_prot1"/>
</dbReference>
<dbReference type="Gene3D" id="3.40.190.10">
    <property type="entry name" value="Periplasmic binding protein-like II"/>
    <property type="match status" value="2"/>
</dbReference>
<dbReference type="RefSeq" id="WP_344632687.1">
    <property type="nucleotide sequence ID" value="NZ_BAAATJ010000022.1"/>
</dbReference>
<gene>
    <name evidence="5" type="ORF">GCM10010420_42510</name>
</gene>
<keyword evidence="3" id="KW-0813">Transport</keyword>
<protein>
    <submittedName>
        <fullName evidence="5">ABC transporter substrate-binding protein</fullName>
    </submittedName>
</protein>
<keyword evidence="4" id="KW-0732">Signal</keyword>
<evidence type="ECO:0000256" key="1">
    <source>
        <dbReference type="ARBA" id="ARBA00004196"/>
    </source>
</evidence>
<reference evidence="6" key="1">
    <citation type="journal article" date="2019" name="Int. J. Syst. Evol. Microbiol.">
        <title>The Global Catalogue of Microorganisms (GCM) 10K type strain sequencing project: providing services to taxonomists for standard genome sequencing and annotation.</title>
        <authorList>
            <consortium name="The Broad Institute Genomics Platform"/>
            <consortium name="The Broad Institute Genome Sequencing Center for Infectious Disease"/>
            <person name="Wu L."/>
            <person name="Ma J."/>
        </authorList>
    </citation>
    <scope>NUCLEOTIDE SEQUENCE [LARGE SCALE GENOMIC DNA]</scope>
    <source>
        <strain evidence="6">JCM 6921</strain>
    </source>
</reference>
<dbReference type="Proteomes" id="UP001500058">
    <property type="component" value="Unassembled WGS sequence"/>
</dbReference>
<keyword evidence="6" id="KW-1185">Reference proteome</keyword>
<evidence type="ECO:0000313" key="5">
    <source>
        <dbReference type="EMBL" id="GAA2409555.1"/>
    </source>
</evidence>
<dbReference type="PANTHER" id="PTHR43649">
    <property type="entry name" value="ARABINOSE-BINDING PROTEIN-RELATED"/>
    <property type="match status" value="1"/>
</dbReference>
<name>A0ABP5VR17_9ACTN</name>
<evidence type="ECO:0000256" key="2">
    <source>
        <dbReference type="ARBA" id="ARBA00008520"/>
    </source>
</evidence>
<evidence type="ECO:0000313" key="6">
    <source>
        <dbReference type="Proteomes" id="UP001500058"/>
    </source>
</evidence>
<dbReference type="Pfam" id="PF13416">
    <property type="entry name" value="SBP_bac_8"/>
    <property type="match status" value="1"/>
</dbReference>
<proteinExistence type="inferred from homology"/>
<evidence type="ECO:0000256" key="4">
    <source>
        <dbReference type="ARBA" id="ARBA00022729"/>
    </source>
</evidence>
<dbReference type="SUPFAM" id="SSF53850">
    <property type="entry name" value="Periplasmic binding protein-like II"/>
    <property type="match status" value="1"/>
</dbReference>
<sequence>MHAGTQDGEVVIEAWLSEFPFPGFLEPIRERAREFEKAHPGYRIDIRGFSYEELPRAVAEAAARGAAPAIATYYAGASQLARDARARDGRPLFTSVEKAVAGRTEILGEPVVLGDFLPGVREYYTVDGDFATMPLTLSTMLLYANTTVLRAAGVASVPRTWQETTAVCEAVSRLADGPRHAIAWPVDGKFMQHALAQQGALLTDAGNGRHGRATTIDLTSDALMDYVAWWRDLHRNGHYLHTGVPEDWAGTFKAFADQEVALRFSSSFDANYMVRAAAGAGFDIEVGVLPRNGGLPCAGNWIGGDSLWLADGLDEATRDGALAFMQYLNSPRAAAEWHKASGSAPATHGAIALLEEEGWFDLHPHHRATGEQLGLRSGPPEAHGAVLGGFHAIQIVMMEAMEDVLSGGADPRERFARAQVRAQELLDDYNAYALGTGPETPDCLAVRI</sequence>
<comment type="similarity">
    <text evidence="2">Belongs to the bacterial solute-binding protein 1 family.</text>
</comment>
<dbReference type="EMBL" id="BAAATJ010000022">
    <property type="protein sequence ID" value="GAA2409555.1"/>
    <property type="molecule type" value="Genomic_DNA"/>
</dbReference>
<organism evidence="5 6">
    <name type="scientific">Streptomyces glaucosporus</name>
    <dbReference type="NCBI Taxonomy" id="284044"/>
    <lineage>
        <taxon>Bacteria</taxon>
        <taxon>Bacillati</taxon>
        <taxon>Actinomycetota</taxon>
        <taxon>Actinomycetes</taxon>
        <taxon>Kitasatosporales</taxon>
        <taxon>Streptomycetaceae</taxon>
        <taxon>Streptomyces</taxon>
    </lineage>
</organism>
<dbReference type="InterPro" id="IPR006059">
    <property type="entry name" value="SBP"/>
</dbReference>
<accession>A0ABP5VR17</accession>
<dbReference type="PANTHER" id="PTHR43649:SF31">
    <property type="entry name" value="SN-GLYCEROL-3-PHOSPHATE-BINDING PERIPLASMIC PROTEIN UGPB"/>
    <property type="match status" value="1"/>
</dbReference>
<comment type="subcellular location">
    <subcellularLocation>
        <location evidence="1">Cell envelope</location>
    </subcellularLocation>
</comment>
<evidence type="ECO:0000256" key="3">
    <source>
        <dbReference type="ARBA" id="ARBA00022448"/>
    </source>
</evidence>
<comment type="caution">
    <text evidence="5">The sequence shown here is derived from an EMBL/GenBank/DDBJ whole genome shotgun (WGS) entry which is preliminary data.</text>
</comment>